<dbReference type="Proteomes" id="UP000199672">
    <property type="component" value="Unassembled WGS sequence"/>
</dbReference>
<gene>
    <name evidence="1" type="ORF">SAMN05216297_10536</name>
</gene>
<sequence>MIKKEKVLVRDNKGIFLKMFKRKFKGEFEFSEDSFLLQNENKSTGYDHSVFVVYEYSELLDFFELDSINSNFMVCLFSKHLYNSLSRIEEIKDLILIDASKTKTEIFEDLKNCFKNSSNIIPKFSNKGFSKSKMPKKQLEVLQRALYFMM</sequence>
<proteinExistence type="predicted"/>
<dbReference type="EMBL" id="FOMH01000005">
    <property type="protein sequence ID" value="SFD16138.1"/>
    <property type="molecule type" value="Genomic_DNA"/>
</dbReference>
<reference evidence="2" key="1">
    <citation type="submission" date="2016-10" db="EMBL/GenBank/DDBJ databases">
        <authorList>
            <person name="Varghese N."/>
            <person name="Submissions S."/>
        </authorList>
    </citation>
    <scope>NUCLEOTIDE SEQUENCE [LARGE SCALE GENOMIC DNA]</scope>
    <source>
        <strain evidence="2">CGMCC 1.10370</strain>
    </source>
</reference>
<organism evidence="1 2">
    <name type="scientific">Flavobacterium phragmitis</name>
    <dbReference type="NCBI Taxonomy" id="739143"/>
    <lineage>
        <taxon>Bacteria</taxon>
        <taxon>Pseudomonadati</taxon>
        <taxon>Bacteroidota</taxon>
        <taxon>Flavobacteriia</taxon>
        <taxon>Flavobacteriales</taxon>
        <taxon>Flavobacteriaceae</taxon>
        <taxon>Flavobacterium</taxon>
    </lineage>
</organism>
<protein>
    <submittedName>
        <fullName evidence="1">Uncharacterized protein</fullName>
    </submittedName>
</protein>
<keyword evidence="2" id="KW-1185">Reference proteome</keyword>
<evidence type="ECO:0000313" key="1">
    <source>
        <dbReference type="EMBL" id="SFD16138.1"/>
    </source>
</evidence>
<dbReference type="RefSeq" id="WP_091492934.1">
    <property type="nucleotide sequence ID" value="NZ_FOMH01000005.1"/>
</dbReference>
<evidence type="ECO:0000313" key="2">
    <source>
        <dbReference type="Proteomes" id="UP000199672"/>
    </source>
</evidence>
<dbReference type="AlphaFoldDB" id="A0A1I1Q8H5"/>
<dbReference type="OrthoDB" id="1375819at2"/>
<name>A0A1I1Q8H5_9FLAO</name>
<accession>A0A1I1Q8H5</accession>